<sequence length="274" mass="30744">MNKRKWLFVCVTALFATAAYSQLSFADSSDSSTTQTIDNSITAPSETDSSENTTEETADSNISFTESTNPTSESSSETSEKPQDVEDTQVIKQAIHIQKIISSNQINNQGSQVAQQEGVNGAKFIVYDITNILEEMSQDDNEKNQSVEIIESKLKDRAKKLSYDQLKKVTEGETKTIDDQEGVIDFSIEVPANKKQAYYIVNESSPENISNSEDIVLLTPVSNEKGEFLTDVWLYPKSEKSEPKEEIKKVVSTGVKKNFFENCWEFFAQLFFDN</sequence>
<dbReference type="Proteomes" id="UP000070452">
    <property type="component" value="Unassembled WGS sequence"/>
</dbReference>
<feature type="signal peptide" evidence="2">
    <location>
        <begin position="1"/>
        <end position="26"/>
    </location>
</feature>
<organism evidence="5 6">
    <name type="scientific">Enterococcus faecium</name>
    <name type="common">Streptococcus faecium</name>
    <dbReference type="NCBI Taxonomy" id="1352"/>
    <lineage>
        <taxon>Bacteria</taxon>
        <taxon>Bacillati</taxon>
        <taxon>Bacillota</taxon>
        <taxon>Bacilli</taxon>
        <taxon>Lactobacillales</taxon>
        <taxon>Enterococcaceae</taxon>
        <taxon>Enterococcus</taxon>
    </lineage>
</organism>
<feature type="chain" id="PRO_5014245662" description="Gram-positive pilin subunit D1 N-terminal domain-containing protein" evidence="2">
    <location>
        <begin position="27"/>
        <end position="274"/>
    </location>
</feature>
<feature type="region of interest" description="Disordered" evidence="1">
    <location>
        <begin position="27"/>
        <end position="86"/>
    </location>
</feature>
<dbReference type="Pfam" id="PF16555">
    <property type="entry name" value="GramPos_pilinD1"/>
    <property type="match status" value="1"/>
</dbReference>
<dbReference type="EMBL" id="LRHK01000010">
    <property type="protein sequence ID" value="KWX16021.1"/>
    <property type="molecule type" value="Genomic_DNA"/>
</dbReference>
<comment type="caution">
    <text evidence="5">The sequence shown here is derived from an EMBL/GenBank/DDBJ whole genome shotgun (WGS) entry which is preliminary data.</text>
</comment>
<proteinExistence type="predicted"/>
<feature type="compositionally biased region" description="Low complexity" evidence="1">
    <location>
        <begin position="59"/>
        <end position="77"/>
    </location>
</feature>
<accession>A0A132P1C5</accession>
<evidence type="ECO:0000313" key="5">
    <source>
        <dbReference type="EMBL" id="KWX16063.1"/>
    </source>
</evidence>
<name>A0A132P1C5_ENTFC</name>
<evidence type="ECO:0000313" key="4">
    <source>
        <dbReference type="EMBL" id="KWX16021.1"/>
    </source>
</evidence>
<gene>
    <name evidence="4" type="ORF">AWT83_17520</name>
    <name evidence="5" type="ORF">AWT83_17760</name>
</gene>
<protein>
    <recommendedName>
        <fullName evidence="3">Gram-positive pilin subunit D1 N-terminal domain-containing protein</fullName>
    </recommendedName>
</protein>
<evidence type="ECO:0000256" key="1">
    <source>
        <dbReference type="SAM" id="MobiDB-lite"/>
    </source>
</evidence>
<evidence type="ECO:0000313" key="6">
    <source>
        <dbReference type="Proteomes" id="UP000070452"/>
    </source>
</evidence>
<dbReference type="InterPro" id="IPR032364">
    <property type="entry name" value="GramPos_pilinD1_N"/>
</dbReference>
<evidence type="ECO:0000256" key="2">
    <source>
        <dbReference type="SAM" id="SignalP"/>
    </source>
</evidence>
<feature type="compositionally biased region" description="Low complexity" evidence="1">
    <location>
        <begin position="27"/>
        <end position="52"/>
    </location>
</feature>
<evidence type="ECO:0000259" key="3">
    <source>
        <dbReference type="Pfam" id="PF16555"/>
    </source>
</evidence>
<dbReference type="InterPro" id="IPR013783">
    <property type="entry name" value="Ig-like_fold"/>
</dbReference>
<feature type="domain" description="Gram-positive pilin subunit D1 N-terminal" evidence="3">
    <location>
        <begin position="106"/>
        <end position="237"/>
    </location>
</feature>
<dbReference type="RefSeq" id="WP_002319814.1">
    <property type="nucleotide sequence ID" value="NZ_JACDSN010000031.1"/>
</dbReference>
<dbReference type="AlphaFoldDB" id="A0A132P1C5"/>
<reference evidence="5 6" key="1">
    <citation type="submission" date="2016-01" db="EMBL/GenBank/DDBJ databases">
        <title>Molecular Mechanisms for transfer of large genomic segments between Enterococcus faecium strains.</title>
        <authorList>
            <person name="Garcia-Solache M.A."/>
            <person name="Lebreton F."/>
            <person name="Mclaughlin R.E."/>
            <person name="Whiteaker J.D."/>
            <person name="Gilmore M.S."/>
            <person name="Rice L.B."/>
        </authorList>
    </citation>
    <scope>NUCLEOTIDE SEQUENCE [LARGE SCALE GENOMIC DNA]</scope>
    <source>
        <strain evidence="5 6">D344RRF x C68</strain>
    </source>
</reference>
<keyword evidence="2" id="KW-0732">Signal</keyword>
<dbReference type="Gene3D" id="2.60.40.10">
    <property type="entry name" value="Immunoglobulins"/>
    <property type="match status" value="1"/>
</dbReference>
<dbReference type="EMBL" id="LRHK01000010">
    <property type="protein sequence ID" value="KWX16063.1"/>
    <property type="molecule type" value="Genomic_DNA"/>
</dbReference>